<dbReference type="Proteomes" id="UP001497516">
    <property type="component" value="Chromosome 8"/>
</dbReference>
<feature type="transmembrane region" description="Helical" evidence="1">
    <location>
        <begin position="20"/>
        <end position="49"/>
    </location>
</feature>
<reference evidence="2 3" key="1">
    <citation type="submission" date="2024-04" db="EMBL/GenBank/DDBJ databases">
        <authorList>
            <person name="Fracassetti M."/>
        </authorList>
    </citation>
    <scope>NUCLEOTIDE SEQUENCE [LARGE SCALE GENOMIC DNA]</scope>
</reference>
<dbReference type="PANTHER" id="PTHR48462">
    <property type="entry name" value="PROTEIN, PUTATIVE-RELATED"/>
    <property type="match status" value="1"/>
</dbReference>
<evidence type="ECO:0000256" key="1">
    <source>
        <dbReference type="SAM" id="Phobius"/>
    </source>
</evidence>
<keyword evidence="3" id="KW-1185">Reference proteome</keyword>
<proteinExistence type="predicted"/>
<evidence type="ECO:0000313" key="3">
    <source>
        <dbReference type="Proteomes" id="UP001497516"/>
    </source>
</evidence>
<keyword evidence="1" id="KW-0812">Transmembrane</keyword>
<dbReference type="EMBL" id="OZ034821">
    <property type="protein sequence ID" value="CAL1405258.1"/>
    <property type="molecule type" value="Genomic_DNA"/>
</dbReference>
<organism evidence="2 3">
    <name type="scientific">Linum trigynum</name>
    <dbReference type="NCBI Taxonomy" id="586398"/>
    <lineage>
        <taxon>Eukaryota</taxon>
        <taxon>Viridiplantae</taxon>
        <taxon>Streptophyta</taxon>
        <taxon>Embryophyta</taxon>
        <taxon>Tracheophyta</taxon>
        <taxon>Spermatophyta</taxon>
        <taxon>Magnoliopsida</taxon>
        <taxon>eudicotyledons</taxon>
        <taxon>Gunneridae</taxon>
        <taxon>Pentapetalae</taxon>
        <taxon>rosids</taxon>
        <taxon>fabids</taxon>
        <taxon>Malpighiales</taxon>
        <taxon>Linaceae</taxon>
        <taxon>Linum</taxon>
    </lineage>
</organism>
<protein>
    <submittedName>
        <fullName evidence="2">Uncharacterized protein</fullName>
    </submittedName>
</protein>
<evidence type="ECO:0000313" key="2">
    <source>
        <dbReference type="EMBL" id="CAL1405258.1"/>
    </source>
</evidence>
<keyword evidence="1" id="KW-1133">Transmembrane helix</keyword>
<sequence length="199" mass="21973">MGGHIVVCLAIEWVSRCFRYLIPALLVPVSFLVMSLVIICCVMCGSVGIKHRHNLVRDTLLDICYRYGISAGMEVDIGLVDGHGRPLRPVDLLLYSWDRGRDVCVDLTGSSPLTQTGMTDFVPGRVVADAAQRKCVKYRDLCMTVGYGFLPFSFSSPEELDTDAVALLKRIQKFSIFHDTGARAAACIFTKLSFSMILS</sequence>
<dbReference type="PANTHER" id="PTHR48462:SF1">
    <property type="entry name" value="PROTEIN, PUTATIVE-RELATED"/>
    <property type="match status" value="1"/>
</dbReference>
<name>A0AAV2G3K2_9ROSI</name>
<keyword evidence="1" id="KW-0472">Membrane</keyword>
<gene>
    <name evidence="2" type="ORF">LTRI10_LOCUS45054</name>
</gene>
<dbReference type="AlphaFoldDB" id="A0AAV2G3K2"/>
<accession>A0AAV2G3K2</accession>